<dbReference type="InParanoid" id="A0A1S4GZ10"/>
<reference evidence="2 3" key="1">
    <citation type="journal article" date="2002" name="Science">
        <title>The genome sequence of the malaria mosquito Anopheles gambiae.</title>
        <authorList>
            <person name="Holt R.A."/>
            <person name="Subramanian G.M."/>
            <person name="Halpern A."/>
            <person name="Sutton G.G."/>
            <person name="Charlab R."/>
            <person name="Nusskern D.R."/>
            <person name="Wincker P."/>
            <person name="Clark A.G."/>
            <person name="Ribeiro J.M."/>
            <person name="Wides R."/>
            <person name="Salzberg S.L."/>
            <person name="Loftus B."/>
            <person name="Yandell M."/>
            <person name="Majoros W.H."/>
            <person name="Rusch D.B."/>
            <person name="Lai Z."/>
            <person name="Kraft C.L."/>
            <person name="Abril J.F."/>
            <person name="Anthouard V."/>
            <person name="Arensburger P."/>
            <person name="Atkinson P.W."/>
            <person name="Baden H."/>
            <person name="de Berardinis V."/>
            <person name="Baldwin D."/>
            <person name="Benes V."/>
            <person name="Biedler J."/>
            <person name="Blass C."/>
            <person name="Bolanos R."/>
            <person name="Boscus D."/>
            <person name="Barnstead M."/>
            <person name="Cai S."/>
            <person name="Center A."/>
            <person name="Chaturverdi K."/>
            <person name="Christophides G.K."/>
            <person name="Chrystal M.A."/>
            <person name="Clamp M."/>
            <person name="Cravchik A."/>
            <person name="Curwen V."/>
            <person name="Dana A."/>
            <person name="Delcher A."/>
            <person name="Dew I."/>
            <person name="Evans C.A."/>
            <person name="Flanigan M."/>
            <person name="Grundschober-Freimoser A."/>
            <person name="Friedli L."/>
            <person name="Gu Z."/>
            <person name="Guan P."/>
            <person name="Guigo R."/>
            <person name="Hillenmeyer M.E."/>
            <person name="Hladun S.L."/>
            <person name="Hogan J.R."/>
            <person name="Hong Y.S."/>
            <person name="Hoover J."/>
            <person name="Jaillon O."/>
            <person name="Ke Z."/>
            <person name="Kodira C."/>
            <person name="Kokoza E."/>
            <person name="Koutsos A."/>
            <person name="Letunic I."/>
            <person name="Levitsky A."/>
            <person name="Liang Y."/>
            <person name="Lin J.J."/>
            <person name="Lobo N.F."/>
            <person name="Lopez J.R."/>
            <person name="Malek J.A."/>
            <person name="McIntosh T.C."/>
            <person name="Meister S."/>
            <person name="Miller J."/>
            <person name="Mobarry C."/>
            <person name="Mongin E."/>
            <person name="Murphy S.D."/>
            <person name="O'Brochta D.A."/>
            <person name="Pfannkoch C."/>
            <person name="Qi R."/>
            <person name="Regier M.A."/>
            <person name="Remington K."/>
            <person name="Shao H."/>
            <person name="Sharakhova M.V."/>
            <person name="Sitter C.D."/>
            <person name="Shetty J."/>
            <person name="Smith T.J."/>
            <person name="Strong R."/>
            <person name="Sun J."/>
            <person name="Thomasova D."/>
            <person name="Ton L.Q."/>
            <person name="Topalis P."/>
            <person name="Tu Z."/>
            <person name="Unger M.F."/>
            <person name="Walenz B."/>
            <person name="Wang A."/>
            <person name="Wang J."/>
            <person name="Wang M."/>
            <person name="Wang X."/>
            <person name="Woodford K.J."/>
            <person name="Wortman J.R."/>
            <person name="Wu M."/>
            <person name="Yao A."/>
            <person name="Zdobnov E.M."/>
            <person name="Zhang H."/>
            <person name="Zhao Q."/>
            <person name="Zhao S."/>
            <person name="Zhu S.C."/>
            <person name="Zhimulev I."/>
            <person name="Coluzzi M."/>
            <person name="della Torre A."/>
            <person name="Roth C.W."/>
            <person name="Louis C."/>
            <person name="Kalush F."/>
            <person name="Mural R.J."/>
            <person name="Myers E.W."/>
            <person name="Adams M.D."/>
            <person name="Smith H.O."/>
            <person name="Broder S."/>
            <person name="Gardner M.J."/>
            <person name="Fraser C.M."/>
            <person name="Birney E."/>
            <person name="Bork P."/>
            <person name="Brey P.T."/>
            <person name="Venter J.C."/>
            <person name="Weissenbach J."/>
            <person name="Kafatos F.C."/>
            <person name="Collins F.H."/>
            <person name="Hoffman S.L."/>
        </authorList>
    </citation>
    <scope>NUCLEOTIDE SEQUENCE [LARGE SCALE GENOMIC DNA]</scope>
    <source>
        <strain evidence="2 3">PEST</strain>
    </source>
</reference>
<feature type="compositionally biased region" description="Pro residues" evidence="1">
    <location>
        <begin position="39"/>
        <end position="60"/>
    </location>
</feature>
<dbReference type="EMBL" id="AAAB01008944">
    <property type="status" value="NOT_ANNOTATED_CDS"/>
    <property type="molecule type" value="Genomic_DNA"/>
</dbReference>
<accession>A0A1S4GZ10</accession>
<organism evidence="2 3">
    <name type="scientific">Anopheles gambiae</name>
    <name type="common">African malaria mosquito</name>
    <dbReference type="NCBI Taxonomy" id="7165"/>
    <lineage>
        <taxon>Eukaryota</taxon>
        <taxon>Metazoa</taxon>
        <taxon>Ecdysozoa</taxon>
        <taxon>Arthropoda</taxon>
        <taxon>Hexapoda</taxon>
        <taxon>Insecta</taxon>
        <taxon>Pterygota</taxon>
        <taxon>Neoptera</taxon>
        <taxon>Endopterygota</taxon>
        <taxon>Diptera</taxon>
        <taxon>Nematocera</taxon>
        <taxon>Culicoidea</taxon>
        <taxon>Culicidae</taxon>
        <taxon>Anophelinae</taxon>
        <taxon>Anopheles</taxon>
    </lineage>
</organism>
<feature type="region of interest" description="Disordered" evidence="1">
    <location>
        <begin position="29"/>
        <end position="80"/>
    </location>
</feature>
<sequence>IVSHAKAGAASSNLYGVSARQRRILPGTTQISERRAFSLPPPPSSSPSPPPPPPPTPPIAAPYLPGKKDNRAGESCSWTR</sequence>
<reference evidence="2" key="3">
    <citation type="submission" date="2021-01" db="UniProtKB">
        <authorList>
            <consortium name="EnsemblMetazoa"/>
        </authorList>
    </citation>
    <scope>IDENTIFICATION</scope>
    <source>
        <strain evidence="2">PEST</strain>
    </source>
</reference>
<evidence type="ECO:0000256" key="1">
    <source>
        <dbReference type="SAM" id="MobiDB-lite"/>
    </source>
</evidence>
<proteinExistence type="predicted"/>
<evidence type="ECO:0000313" key="3">
    <source>
        <dbReference type="Proteomes" id="UP000007062"/>
    </source>
</evidence>
<dbReference type="VEuPathDB" id="VectorBase:AGAP008710"/>
<dbReference type="Proteomes" id="UP000007062">
    <property type="component" value="Chromosome 3R"/>
</dbReference>
<keyword evidence="3" id="KW-1185">Reference proteome</keyword>
<reference evidence="2 3" key="2">
    <citation type="journal article" date="2004" name="Trends Parasitol.">
        <title>The Anopheles gambiae genome: an update.</title>
        <authorList>
            <person name="Mongin E."/>
            <person name="Louis C."/>
            <person name="Holt R.A."/>
            <person name="Birney E."/>
            <person name="Collins F.H."/>
        </authorList>
    </citation>
    <scope>NUCLEOTIDE SEQUENCE [LARGE SCALE GENOMIC DNA]</scope>
    <source>
        <strain evidence="2 3">PEST</strain>
    </source>
</reference>
<dbReference type="EnsemblMetazoa" id="AGAP008710-RA">
    <property type="protein sequence ID" value="AGAP008710-PA"/>
    <property type="gene ID" value="AGAP008710"/>
</dbReference>
<evidence type="ECO:0000313" key="2">
    <source>
        <dbReference type="EnsemblMetazoa" id="AGAP008710-PA"/>
    </source>
</evidence>
<protein>
    <submittedName>
        <fullName evidence="2">Uncharacterized protein</fullName>
    </submittedName>
</protein>
<dbReference type="AlphaFoldDB" id="A0A1S4GZ10"/>
<name>A0A1S4GZ10_ANOGA</name>